<dbReference type="SUPFAM" id="SSF52540">
    <property type="entry name" value="P-loop containing nucleoside triphosphate hydrolases"/>
    <property type="match status" value="1"/>
</dbReference>
<evidence type="ECO:0000313" key="6">
    <source>
        <dbReference type="EMBL" id="VVJ18944.1"/>
    </source>
</evidence>
<dbReference type="Pfam" id="PF01580">
    <property type="entry name" value="FtsK_SpoIIIE"/>
    <property type="match status" value="1"/>
</dbReference>
<dbReference type="PANTHER" id="PTHR22683:SF41">
    <property type="entry name" value="DNA TRANSLOCASE FTSK"/>
    <property type="match status" value="1"/>
</dbReference>
<dbReference type="PROSITE" id="PS50901">
    <property type="entry name" value="FTSK"/>
    <property type="match status" value="1"/>
</dbReference>
<keyword evidence="7" id="KW-1185">Reference proteome</keyword>
<dbReference type="Gene3D" id="3.40.50.300">
    <property type="entry name" value="P-loop containing nucleotide triphosphate hydrolases"/>
    <property type="match status" value="3"/>
</dbReference>
<proteinExistence type="predicted"/>
<gene>
    <name evidence="6" type="ORF">AA23TX_03965</name>
</gene>
<organism evidence="6 7">
    <name type="scientific">Amycolatopsis camponoti</name>
    <dbReference type="NCBI Taxonomy" id="2606593"/>
    <lineage>
        <taxon>Bacteria</taxon>
        <taxon>Bacillati</taxon>
        <taxon>Actinomycetota</taxon>
        <taxon>Actinomycetes</taxon>
        <taxon>Pseudonocardiales</taxon>
        <taxon>Pseudonocardiaceae</taxon>
        <taxon>Amycolatopsis</taxon>
    </lineage>
</organism>
<dbReference type="InterPro" id="IPR050206">
    <property type="entry name" value="FtsK/SpoIIIE/SftA"/>
</dbReference>
<keyword evidence="2 3" id="KW-0067">ATP-binding</keyword>
<keyword evidence="1 3" id="KW-0547">Nucleotide-binding</keyword>
<dbReference type="InterPro" id="IPR027417">
    <property type="entry name" value="P-loop_NTPase"/>
</dbReference>
<dbReference type="AlphaFoldDB" id="A0A6I8LME1"/>
<evidence type="ECO:0000259" key="5">
    <source>
        <dbReference type="PROSITE" id="PS50901"/>
    </source>
</evidence>
<feature type="region of interest" description="Disordered" evidence="4">
    <location>
        <begin position="1"/>
        <end position="20"/>
    </location>
</feature>
<dbReference type="EMBL" id="CABVGP010000001">
    <property type="protein sequence ID" value="VVJ18944.1"/>
    <property type="molecule type" value="Genomic_DNA"/>
</dbReference>
<evidence type="ECO:0000256" key="3">
    <source>
        <dbReference type="PROSITE-ProRule" id="PRU00289"/>
    </source>
</evidence>
<feature type="domain" description="FtsK" evidence="5">
    <location>
        <begin position="653"/>
        <end position="856"/>
    </location>
</feature>
<dbReference type="InterPro" id="IPR002543">
    <property type="entry name" value="FtsK_dom"/>
</dbReference>
<dbReference type="PANTHER" id="PTHR22683">
    <property type="entry name" value="SPORULATION PROTEIN RELATED"/>
    <property type="match status" value="1"/>
</dbReference>
<dbReference type="GO" id="GO:0003677">
    <property type="term" value="F:DNA binding"/>
    <property type="evidence" value="ECO:0007669"/>
    <property type="project" value="InterPro"/>
</dbReference>
<evidence type="ECO:0000256" key="2">
    <source>
        <dbReference type="ARBA" id="ARBA00022840"/>
    </source>
</evidence>
<feature type="binding site" evidence="3">
    <location>
        <begin position="674"/>
        <end position="681"/>
    </location>
    <ligand>
        <name>ATP</name>
        <dbReference type="ChEBI" id="CHEBI:30616"/>
    </ligand>
</feature>
<dbReference type="Proteomes" id="UP000399805">
    <property type="component" value="Unassembled WGS sequence"/>
</dbReference>
<evidence type="ECO:0000313" key="7">
    <source>
        <dbReference type="Proteomes" id="UP000399805"/>
    </source>
</evidence>
<evidence type="ECO:0000256" key="4">
    <source>
        <dbReference type="SAM" id="MobiDB-lite"/>
    </source>
</evidence>
<dbReference type="GO" id="GO:0005524">
    <property type="term" value="F:ATP binding"/>
    <property type="evidence" value="ECO:0007669"/>
    <property type="project" value="UniProtKB-UniRule"/>
</dbReference>
<protein>
    <submittedName>
        <fullName evidence="6">DNA translocase FtsK</fullName>
    </submittedName>
</protein>
<accession>A0A6I8LME1</accession>
<reference evidence="6 7" key="1">
    <citation type="submission" date="2019-09" db="EMBL/GenBank/DDBJ databases">
        <authorList>
            <person name="Leyn A S."/>
        </authorList>
    </citation>
    <scope>NUCLEOTIDE SEQUENCE [LARGE SCALE GENOMIC DNA]</scope>
    <source>
        <strain evidence="6">AA231_1</strain>
    </source>
</reference>
<name>A0A6I8LME1_9PSEU</name>
<evidence type="ECO:0000256" key="1">
    <source>
        <dbReference type="ARBA" id="ARBA00022741"/>
    </source>
</evidence>
<sequence length="1199" mass="129436">MEISTIARVGTGSGDSAVPQGVSPFLPEETTEIVLDELAGAITRLRSVGDNDEERLSRQFRLRLASSEGLLDDRNSFLLLALCFLIRVSPHLRGTPEADSTDGLRRELAEVGVREVAPAVLEASEQLGPFVVELGQARETGTYVGDLLSLLLSAIALNAPEAVWPLLEKRAGSQGGRDINGADPNSVLVAIAQTEDELAAAVSRVETSYRQLREGAAILREELPQGSLGRSGGLLSSLGISTEGMQSLILVRNDYHRSPLWKKLIIGNPASLIAEEAESLVKHWDEHVDAARIAVERAKSVRTDEVGALRPLARPFTSPVARHSALWPEAVRQFDTYRRTDPVVAAELGDRRVPHHLWTFDPLPDEAWARLPYVDHVYQSIVFLADEKNMPYEQACRAVTGIVLDQMSRALPGRLTLTWIDPRGRGQSAGPLLSLLETGKQLIGDAVWSEPDDIAAALRRVSDRMAQLEQRALKDTFPDLDAYNAAAGQLAEPNHVVVVTGYPQAFSEDSAQRLRQIVEGGARLGIAVLVVTDEAQSGSYWLDNGPGHYPVMMNRGGAPASAPWMNAQPLRPHAFVLGGEGRMHATLELGETVRCVPCLPLSFTPEAANAIVAGYAAATESAAEVKIDAATLVEPGTGAETTKSVDIPLGLQGRREVLDLRLGHKLSQNVLVGGLPGSGKSTLFHTLIVNAIRRYDPRELELYLLDFKQGVEFQPYADGALPHARVVAVQSERDFGLSVLRDLRAEIDRRAELLRGPQGAGSDGLTEYRERTGKPLPRIVVVVDEFQVLFAEDDRIAHECAQLLDHVVRQGRAFGVHTVLGTQTLRGHGAMGLLRGTLDQVAVRIVLKTSETDSRLFLSDENAAGARLTRPGQAIFNDGGGRPESNVEFQVAHTEDAARDAAIAEARAAAIRDDFTRTPRVFDGTKPVEVSQDEQVKGLVDGTARVDGKRLWLHLGLPVAIKGSGGVGLRRAGGANLLIVHRDAGHAVGALAVALATARLSTADPLRIVGLESLGQDDEEHEKLRHVLEIGDNATCVGHGKIAGALADLAAEVRRRLEEERSGERTIVVLNALQRARVLGDENTYSEEGSPRENLLTILAEGPDYGVHTVVLTESVEAVDRRLGHAGLGQFGARVVGQCSVDASQRLVGTGAAGKLGEHYVILHEPDDDRTETLRLFPRPDETWRAAAADAAAARTETR</sequence>